<dbReference type="PANTHER" id="PTHR11787">
    <property type="entry name" value="RAB GDP-DISSOCIATION INHIBITOR"/>
    <property type="match status" value="1"/>
</dbReference>
<dbReference type="GO" id="GO:0005093">
    <property type="term" value="F:Rab GDP-dissociation inhibitor activity"/>
    <property type="evidence" value="ECO:0007669"/>
    <property type="project" value="TreeGrafter"/>
</dbReference>
<protein>
    <submittedName>
        <fullName evidence="3">Rab GTPase activator</fullName>
    </submittedName>
</protein>
<dbReference type="SUPFAM" id="SSF51905">
    <property type="entry name" value="FAD/NAD(P)-binding domain"/>
    <property type="match status" value="2"/>
</dbReference>
<feature type="compositionally biased region" description="Basic and acidic residues" evidence="2">
    <location>
        <begin position="63"/>
        <end position="76"/>
    </location>
</feature>
<name>A0A4S2N0W0_9PEZI</name>
<gene>
    <name evidence="3" type="ORF">EX30DRAFT_339831</name>
</gene>
<dbReference type="OrthoDB" id="9446342at2759"/>
<comment type="similarity">
    <text evidence="1">Belongs to the Rab GDI family.</text>
</comment>
<accession>A0A4S2N0W0</accession>
<dbReference type="FunCoup" id="A0A4S2N0W0">
    <property type="interactions" value="842"/>
</dbReference>
<sequence>MGDLNEEYDIVVVGTGLTECILSGVFGSEGKKVLNIDANSYYGGESASLNMFDMWKKFRWSEDQRRQEDQRKKDIETMENEEREAEEKRRAAAKEAGDDSYKPLPKGERPPQAGPNPPEHYGKDMRSWNQWHISLIPKFLMADGELTRILHQTGVTNYIELLSVGGSFVVKKGVPSRVPSTRMEAVKSPLVSTMQKYYMQNFLQFIANYKEEDASTHKSDLNLDKNTMREAYKIFGLDSWTSEFIGHAMALYSDDSYLDRPAREPIERIILYVKSMARFGNSPYIFPIYGLGELPERFSFLSAVYGGTYALNTPLQEILYDDSGRVSGVKFPHPITKEETVIKTKKVIADPTYFLGDSKRIRATGKLVRAICILDHPVEGTDNVESAQIIIPASQTGRKHDIYISVLSSVFNVCPKGFYLASVSTVLEDPEGGNPHQELEAGFERLGLGSGRLGEKEEKFISVVDIYEPVEDGTRDNVFISRSYDAATHFESTTDDVKDIYKRVEGKDLVIKERKEQPEEQ</sequence>
<dbReference type="InterPro" id="IPR036188">
    <property type="entry name" value="FAD/NAD-bd_sf"/>
</dbReference>
<organism evidence="3 4">
    <name type="scientific">Ascodesmis nigricans</name>
    <dbReference type="NCBI Taxonomy" id="341454"/>
    <lineage>
        <taxon>Eukaryota</taxon>
        <taxon>Fungi</taxon>
        <taxon>Dikarya</taxon>
        <taxon>Ascomycota</taxon>
        <taxon>Pezizomycotina</taxon>
        <taxon>Pezizomycetes</taxon>
        <taxon>Pezizales</taxon>
        <taxon>Ascodesmidaceae</taxon>
        <taxon>Ascodesmis</taxon>
    </lineage>
</organism>
<evidence type="ECO:0000313" key="4">
    <source>
        <dbReference type="Proteomes" id="UP000298138"/>
    </source>
</evidence>
<feature type="compositionally biased region" description="Basic and acidic residues" evidence="2">
    <location>
        <begin position="85"/>
        <end position="109"/>
    </location>
</feature>
<evidence type="ECO:0000256" key="2">
    <source>
        <dbReference type="SAM" id="MobiDB-lite"/>
    </source>
</evidence>
<dbReference type="Proteomes" id="UP000298138">
    <property type="component" value="Unassembled WGS sequence"/>
</dbReference>
<dbReference type="Gene3D" id="3.50.50.60">
    <property type="entry name" value="FAD/NAD(P)-binding domain"/>
    <property type="match status" value="2"/>
</dbReference>
<proteinExistence type="inferred from homology"/>
<dbReference type="GO" id="GO:0016192">
    <property type="term" value="P:vesicle-mediated transport"/>
    <property type="evidence" value="ECO:0007669"/>
    <property type="project" value="TreeGrafter"/>
</dbReference>
<dbReference type="GO" id="GO:0005737">
    <property type="term" value="C:cytoplasm"/>
    <property type="evidence" value="ECO:0007669"/>
    <property type="project" value="TreeGrafter"/>
</dbReference>
<dbReference type="STRING" id="341454.A0A4S2N0W0"/>
<evidence type="ECO:0000256" key="1">
    <source>
        <dbReference type="ARBA" id="ARBA00005593"/>
    </source>
</evidence>
<dbReference type="InParanoid" id="A0A4S2N0W0"/>
<dbReference type="PRINTS" id="PR00891">
    <property type="entry name" value="RABGDIREP"/>
</dbReference>
<dbReference type="FunFam" id="1.10.405.10:FF:000011">
    <property type="entry name" value="Rab GDP dissociation inhibitor"/>
    <property type="match status" value="1"/>
</dbReference>
<keyword evidence="4" id="KW-1185">Reference proteome</keyword>
<dbReference type="InterPro" id="IPR018203">
    <property type="entry name" value="GDP_dissociation_inhibitor"/>
</dbReference>
<dbReference type="GO" id="GO:0007264">
    <property type="term" value="P:small GTPase-mediated signal transduction"/>
    <property type="evidence" value="ECO:0007669"/>
    <property type="project" value="InterPro"/>
</dbReference>
<evidence type="ECO:0000313" key="3">
    <source>
        <dbReference type="EMBL" id="TGZ82544.1"/>
    </source>
</evidence>
<dbReference type="EMBL" id="ML220115">
    <property type="protein sequence ID" value="TGZ82544.1"/>
    <property type="molecule type" value="Genomic_DNA"/>
</dbReference>
<feature type="region of interest" description="Disordered" evidence="2">
    <location>
        <begin position="63"/>
        <end position="123"/>
    </location>
</feature>
<dbReference type="Pfam" id="PF00996">
    <property type="entry name" value="GDI"/>
    <property type="match status" value="2"/>
</dbReference>
<dbReference type="AlphaFoldDB" id="A0A4S2N0W0"/>
<reference evidence="3 4" key="1">
    <citation type="submission" date="2019-04" db="EMBL/GenBank/DDBJ databases">
        <title>Comparative genomics and transcriptomics to analyze fruiting body development in filamentous ascomycetes.</title>
        <authorList>
            <consortium name="DOE Joint Genome Institute"/>
            <person name="Lutkenhaus R."/>
            <person name="Traeger S."/>
            <person name="Breuer J."/>
            <person name="Kuo A."/>
            <person name="Lipzen A."/>
            <person name="Pangilinan J."/>
            <person name="Dilworth D."/>
            <person name="Sandor L."/>
            <person name="Poggeler S."/>
            <person name="Barry K."/>
            <person name="Grigoriev I.V."/>
            <person name="Nowrousian M."/>
        </authorList>
    </citation>
    <scope>NUCLEOTIDE SEQUENCE [LARGE SCALE GENOMIC DNA]</scope>
    <source>
        <strain evidence="3 4">CBS 389.68</strain>
    </source>
</reference>
<dbReference type="Gene3D" id="3.30.519.10">
    <property type="entry name" value="Guanine Nucleotide Dissociation Inhibitor, domain 2"/>
    <property type="match status" value="1"/>
</dbReference>
<dbReference type="Gene3D" id="1.10.405.10">
    <property type="entry name" value="Guanine Nucleotide Dissociation Inhibitor, domain 1"/>
    <property type="match status" value="1"/>
</dbReference>
<dbReference type="PANTHER" id="PTHR11787:SF8">
    <property type="entry name" value="RAB GDP DISSOCIATION INHIBITOR"/>
    <property type="match status" value="1"/>
</dbReference>